<keyword evidence="2" id="KW-1185">Reference proteome</keyword>
<proteinExistence type="predicted"/>
<comment type="caution">
    <text evidence="1">The sequence shown here is derived from an EMBL/GenBank/DDBJ whole genome shotgun (WGS) entry which is preliminary data.</text>
</comment>
<name>A0A2N5W5N4_9BASI</name>
<evidence type="ECO:0000313" key="1">
    <source>
        <dbReference type="EMBL" id="PLW57541.1"/>
    </source>
</evidence>
<dbReference type="EMBL" id="PGCJ01000010">
    <property type="protein sequence ID" value="PLW57541.1"/>
    <property type="molecule type" value="Genomic_DNA"/>
</dbReference>
<reference evidence="1 2" key="1">
    <citation type="submission" date="2017-11" db="EMBL/GenBank/DDBJ databases">
        <title>De novo assembly and phasing of dikaryotic genomes from two isolates of Puccinia coronata f. sp. avenae, the causal agent of oat crown rust.</title>
        <authorList>
            <person name="Miller M.E."/>
            <person name="Zhang Y."/>
            <person name="Omidvar V."/>
            <person name="Sperschneider J."/>
            <person name="Schwessinger B."/>
            <person name="Raley C."/>
            <person name="Palmer J.M."/>
            <person name="Garnica D."/>
            <person name="Upadhyaya N."/>
            <person name="Rathjen J."/>
            <person name="Taylor J.M."/>
            <person name="Park R.F."/>
            <person name="Dodds P.N."/>
            <person name="Hirsch C.D."/>
            <person name="Kianian S.F."/>
            <person name="Figueroa M."/>
        </authorList>
    </citation>
    <scope>NUCLEOTIDE SEQUENCE [LARGE SCALE GENOMIC DNA]</scope>
    <source>
        <strain evidence="1">12NC29</strain>
    </source>
</reference>
<sequence length="101" mass="10946">MFCMVPQPQGVELMTKQPNLARENLQALVVTNREGSAAAVSLTLCAHPEQYLSVGLTSNVRLAWRDSRGLDTLRIDCVKHLQKLDVCAIAKQVSTAPGGLT</sequence>
<dbReference type="AlphaFoldDB" id="A0A2N5W5N4"/>
<gene>
    <name evidence="1" type="ORF">PCANC_02622</name>
</gene>
<protein>
    <submittedName>
        <fullName evidence="1">Uncharacterized protein</fullName>
    </submittedName>
</protein>
<dbReference type="Proteomes" id="UP000235388">
    <property type="component" value="Unassembled WGS sequence"/>
</dbReference>
<accession>A0A2N5W5N4</accession>
<evidence type="ECO:0000313" key="2">
    <source>
        <dbReference type="Proteomes" id="UP000235388"/>
    </source>
</evidence>
<organism evidence="1 2">
    <name type="scientific">Puccinia coronata f. sp. avenae</name>
    <dbReference type="NCBI Taxonomy" id="200324"/>
    <lineage>
        <taxon>Eukaryota</taxon>
        <taxon>Fungi</taxon>
        <taxon>Dikarya</taxon>
        <taxon>Basidiomycota</taxon>
        <taxon>Pucciniomycotina</taxon>
        <taxon>Pucciniomycetes</taxon>
        <taxon>Pucciniales</taxon>
        <taxon>Pucciniaceae</taxon>
        <taxon>Puccinia</taxon>
    </lineage>
</organism>